<keyword evidence="4" id="KW-0808">Transferase</keyword>
<keyword evidence="8" id="KW-1133">Transmembrane helix</keyword>
<keyword evidence="6" id="KW-0902">Two-component regulatory system</keyword>
<reference evidence="10 11" key="1">
    <citation type="submission" date="2016-10" db="EMBL/GenBank/DDBJ databases">
        <authorList>
            <person name="de Groot N.N."/>
        </authorList>
    </citation>
    <scope>NUCLEOTIDE SEQUENCE [LARGE SCALE GENOMIC DNA]</scope>
    <source>
        <strain evidence="10 11">DSM 15345</strain>
    </source>
</reference>
<dbReference type="EC" id="2.7.13.3" evidence="2"/>
<dbReference type="Pfam" id="PF25487">
    <property type="entry name" value="ETR1_N"/>
    <property type="match status" value="1"/>
</dbReference>
<evidence type="ECO:0000256" key="1">
    <source>
        <dbReference type="ARBA" id="ARBA00000085"/>
    </source>
</evidence>
<evidence type="ECO:0000256" key="7">
    <source>
        <dbReference type="SAM" id="Coils"/>
    </source>
</evidence>
<evidence type="ECO:0000259" key="9">
    <source>
        <dbReference type="PROSITE" id="PS50109"/>
    </source>
</evidence>
<evidence type="ECO:0000256" key="2">
    <source>
        <dbReference type="ARBA" id="ARBA00012438"/>
    </source>
</evidence>
<keyword evidence="8" id="KW-0472">Membrane</keyword>
<dbReference type="InterPro" id="IPR050736">
    <property type="entry name" value="Sensor_HK_Regulatory"/>
</dbReference>
<dbReference type="EMBL" id="FNQM01000019">
    <property type="protein sequence ID" value="SEA93217.1"/>
    <property type="molecule type" value="Genomic_DNA"/>
</dbReference>
<comment type="catalytic activity">
    <reaction evidence="1">
        <text>ATP + protein L-histidine = ADP + protein N-phospho-L-histidine.</text>
        <dbReference type="EC" id="2.7.13.3"/>
    </reaction>
</comment>
<dbReference type="PANTHER" id="PTHR43711:SF26">
    <property type="entry name" value="SENSOR HISTIDINE KINASE RCSC"/>
    <property type="match status" value="1"/>
</dbReference>
<feature type="coiled-coil region" evidence="7">
    <location>
        <begin position="124"/>
        <end position="171"/>
    </location>
</feature>
<dbReference type="InterPro" id="IPR005467">
    <property type="entry name" value="His_kinase_dom"/>
</dbReference>
<evidence type="ECO:0000256" key="4">
    <source>
        <dbReference type="ARBA" id="ARBA00022679"/>
    </source>
</evidence>
<dbReference type="InterPro" id="IPR004358">
    <property type="entry name" value="Sig_transdc_His_kin-like_C"/>
</dbReference>
<dbReference type="Pfam" id="PF00512">
    <property type="entry name" value="HisKA"/>
    <property type="match status" value="1"/>
</dbReference>
<dbReference type="InterPro" id="IPR036097">
    <property type="entry name" value="HisK_dim/P_sf"/>
</dbReference>
<dbReference type="Proteomes" id="UP000198703">
    <property type="component" value="Unassembled WGS sequence"/>
</dbReference>
<keyword evidence="7" id="KW-0175">Coiled coil</keyword>
<keyword evidence="11" id="KW-1185">Reference proteome</keyword>
<evidence type="ECO:0000256" key="3">
    <source>
        <dbReference type="ARBA" id="ARBA00022553"/>
    </source>
</evidence>
<dbReference type="Pfam" id="PF02518">
    <property type="entry name" value="HATPase_c"/>
    <property type="match status" value="1"/>
</dbReference>
<dbReference type="Gene3D" id="1.10.287.130">
    <property type="match status" value="1"/>
</dbReference>
<dbReference type="PRINTS" id="PR00344">
    <property type="entry name" value="BCTRLSENSOR"/>
</dbReference>
<dbReference type="PROSITE" id="PS50109">
    <property type="entry name" value="HIS_KIN"/>
    <property type="match status" value="1"/>
</dbReference>
<evidence type="ECO:0000256" key="5">
    <source>
        <dbReference type="ARBA" id="ARBA00022777"/>
    </source>
</evidence>
<organism evidence="10 11">
    <name type="scientific">Rubrimonas cliftonensis</name>
    <dbReference type="NCBI Taxonomy" id="89524"/>
    <lineage>
        <taxon>Bacteria</taxon>
        <taxon>Pseudomonadati</taxon>
        <taxon>Pseudomonadota</taxon>
        <taxon>Alphaproteobacteria</taxon>
        <taxon>Rhodobacterales</taxon>
        <taxon>Paracoccaceae</taxon>
        <taxon>Rubrimonas</taxon>
    </lineage>
</organism>
<accession>A0A1H4F8I9</accession>
<dbReference type="SUPFAM" id="SSF47384">
    <property type="entry name" value="Homodimeric domain of signal transducing histidine kinase"/>
    <property type="match status" value="1"/>
</dbReference>
<dbReference type="GO" id="GO:0000155">
    <property type="term" value="F:phosphorelay sensor kinase activity"/>
    <property type="evidence" value="ECO:0007669"/>
    <property type="project" value="InterPro"/>
</dbReference>
<dbReference type="PANTHER" id="PTHR43711">
    <property type="entry name" value="TWO-COMPONENT HISTIDINE KINASE"/>
    <property type="match status" value="1"/>
</dbReference>
<evidence type="ECO:0000313" key="10">
    <source>
        <dbReference type="EMBL" id="SEA93217.1"/>
    </source>
</evidence>
<dbReference type="AlphaFoldDB" id="A0A1H4F8I9"/>
<keyword evidence="5 10" id="KW-0418">Kinase</keyword>
<feature type="transmembrane region" description="Helical" evidence="8">
    <location>
        <begin position="27"/>
        <end position="51"/>
    </location>
</feature>
<gene>
    <name evidence="10" type="ORF">SAMN05444370_11920</name>
</gene>
<dbReference type="InterPro" id="IPR003594">
    <property type="entry name" value="HATPase_dom"/>
</dbReference>
<dbReference type="SMART" id="SM00387">
    <property type="entry name" value="HATPase_c"/>
    <property type="match status" value="1"/>
</dbReference>
<dbReference type="SUPFAM" id="SSF55874">
    <property type="entry name" value="ATPase domain of HSP90 chaperone/DNA topoisomerase II/histidine kinase"/>
    <property type="match status" value="1"/>
</dbReference>
<dbReference type="Gene3D" id="3.30.565.10">
    <property type="entry name" value="Histidine kinase-like ATPase, C-terminal domain"/>
    <property type="match status" value="1"/>
</dbReference>
<dbReference type="InterPro" id="IPR036890">
    <property type="entry name" value="HATPase_C_sf"/>
</dbReference>
<keyword evidence="3" id="KW-0597">Phosphoprotein</keyword>
<dbReference type="SMART" id="SM00388">
    <property type="entry name" value="HisKA"/>
    <property type="match status" value="1"/>
</dbReference>
<dbReference type="FunFam" id="3.30.565.10:FF:000006">
    <property type="entry name" value="Sensor histidine kinase WalK"/>
    <property type="match status" value="1"/>
</dbReference>
<dbReference type="STRING" id="89524.SAMN05444370_11920"/>
<dbReference type="InterPro" id="IPR003661">
    <property type="entry name" value="HisK_dim/P_dom"/>
</dbReference>
<keyword evidence="8" id="KW-0812">Transmembrane</keyword>
<proteinExistence type="predicted"/>
<feature type="transmembrane region" description="Helical" evidence="8">
    <location>
        <begin position="63"/>
        <end position="86"/>
    </location>
</feature>
<protein>
    <recommendedName>
        <fullName evidence="2">histidine kinase</fullName>
        <ecNumber evidence="2">2.7.13.3</ecNumber>
    </recommendedName>
</protein>
<name>A0A1H4F8I9_9RHOB</name>
<evidence type="ECO:0000256" key="6">
    <source>
        <dbReference type="ARBA" id="ARBA00023012"/>
    </source>
</evidence>
<evidence type="ECO:0000313" key="11">
    <source>
        <dbReference type="Proteomes" id="UP000198703"/>
    </source>
</evidence>
<evidence type="ECO:0000256" key="8">
    <source>
        <dbReference type="SAM" id="Phobius"/>
    </source>
</evidence>
<feature type="domain" description="Histidine kinase" evidence="9">
    <location>
        <begin position="175"/>
        <end position="389"/>
    </location>
</feature>
<dbReference type="CDD" id="cd00082">
    <property type="entry name" value="HisKA"/>
    <property type="match status" value="1"/>
</dbReference>
<dbReference type="InterPro" id="IPR058544">
    <property type="entry name" value="ETR1_N"/>
</dbReference>
<sequence>MTWVYEFFAREGFQPHGYCLLWDPKLFWAHVVSDAAIALSYMSIPLVLIALTLRRPDLIPRRIALLFSAFILACSATHLMGVWTMWVPDYGVEGMVKAGTAVVSVATAAALWPLAPQVLRTPSIASFECKTAALEREIALATERDAQILRLNAELTERLDAERRLNRLQREFVAMVSHEFRTPLAIIDGRARQISRAAGREAREAEAEKADEIRAAVRRIVQLMESVLQSERMEAGKIEFNPQPTDLADIVREQCRASADLARERTVLTHLQPSIAMTGDPVLIRQIVSNLLSNAVKYSDAGSTVTVRAMLEGDEAVVSVSDEGVGIPPDEVELLFTRFFRASTSEGRPGSGIGLHLLRHFVDMHDGRVEVGSEVGVGTTFTVRLPRRRRLAAA</sequence>